<gene>
    <name evidence="1" type="ORF">HNV10_10615</name>
</gene>
<evidence type="ECO:0000313" key="2">
    <source>
        <dbReference type="Proteomes" id="UP000805085"/>
    </source>
</evidence>
<proteinExistence type="predicted"/>
<accession>A0ABX2E7L8</accession>
<dbReference type="Proteomes" id="UP000805085">
    <property type="component" value="Unassembled WGS sequence"/>
</dbReference>
<dbReference type="InterPro" id="IPR015003">
    <property type="entry name" value="DUF1853"/>
</dbReference>
<dbReference type="Pfam" id="PF08907">
    <property type="entry name" value="DUF1853"/>
    <property type="match status" value="1"/>
</dbReference>
<organism evidence="1 2">
    <name type="scientific">Winogradskyella litoriviva</name>
    <dbReference type="NCBI Taxonomy" id="1220182"/>
    <lineage>
        <taxon>Bacteria</taxon>
        <taxon>Pseudomonadati</taxon>
        <taxon>Bacteroidota</taxon>
        <taxon>Flavobacteriia</taxon>
        <taxon>Flavobacteriales</taxon>
        <taxon>Flavobacteriaceae</taxon>
        <taxon>Winogradskyella</taxon>
    </lineage>
</organism>
<name>A0ABX2E7L8_9FLAO</name>
<keyword evidence="2" id="KW-1185">Reference proteome</keyword>
<reference evidence="1 2" key="1">
    <citation type="journal article" date="2015" name="Int. J. Syst. Evol. Microbiol.">
        <title>Winogradskyella litoriviva sp. nov., isolated from coastal seawater.</title>
        <authorList>
            <person name="Nedashkovskaya O.I."/>
            <person name="Kukhlevskiy A.D."/>
            <person name="Zhukova N.V."/>
            <person name="Kim S.J."/>
            <person name="Rhee S.K."/>
            <person name="Mikhailov V.V."/>
        </authorList>
    </citation>
    <scope>NUCLEOTIDE SEQUENCE [LARGE SCALE GENOMIC DNA]</scope>
    <source>
        <strain evidence="1 2">KMM6491</strain>
    </source>
</reference>
<evidence type="ECO:0000313" key="1">
    <source>
        <dbReference type="EMBL" id="NRD23696.1"/>
    </source>
</evidence>
<sequence>MFEGYQNTPLLWKSTAVYNLEQFSPKLTSKQFYNNSEYKKLRLGKWVENFVSFQLQQDDYIELLEENLIINNDSKQTIGELDLLFLKDHNPIHLEIIYKFYLYDINKKQSELLNFWVGPNQNDALIYKLTKLKEKQLPLLHHPKTKDILKHYKLNFNTIKQKVCFKAQLFLPYGNNNIDVSPLNANCVVGWHLNIENIHYLKNYQFYIPKKLEWLCLPHENVNWCSYKQAKDEIKSYTKSRQSPLCWLKKENNEFIKCFITWW</sequence>
<protein>
    <submittedName>
        <fullName evidence="1">DUF1853 family protein</fullName>
    </submittedName>
</protein>
<comment type="caution">
    <text evidence="1">The sequence shown here is derived from an EMBL/GenBank/DDBJ whole genome shotgun (WGS) entry which is preliminary data.</text>
</comment>
<dbReference type="EMBL" id="JABRWQ010000004">
    <property type="protein sequence ID" value="NRD23696.1"/>
    <property type="molecule type" value="Genomic_DNA"/>
</dbReference>